<reference evidence="4 5" key="1">
    <citation type="submission" date="2017-08" db="EMBL/GenBank/DDBJ databases">
        <title>Acidophilic green algal genome provides insights into adaptation to an acidic environment.</title>
        <authorList>
            <person name="Hirooka S."/>
            <person name="Hirose Y."/>
            <person name="Kanesaki Y."/>
            <person name="Higuchi S."/>
            <person name="Fujiwara T."/>
            <person name="Onuma R."/>
            <person name="Era A."/>
            <person name="Ohbayashi R."/>
            <person name="Uzuka A."/>
            <person name="Nozaki H."/>
            <person name="Yoshikawa H."/>
            <person name="Miyagishima S.Y."/>
        </authorList>
    </citation>
    <scope>NUCLEOTIDE SEQUENCE [LARGE SCALE GENOMIC DNA]</scope>
    <source>
        <strain evidence="4 5">NIES-2499</strain>
    </source>
</reference>
<dbReference type="PANTHER" id="PTHR42840:SF5">
    <property type="entry name" value="NAD(P)-BINDING ROSSMANN-FOLD SUPERFAMILY PROTEIN"/>
    <property type="match status" value="1"/>
</dbReference>
<dbReference type="Pfam" id="PF22725">
    <property type="entry name" value="GFO_IDH_MocA_C3"/>
    <property type="match status" value="1"/>
</dbReference>
<dbReference type="Gene3D" id="3.40.50.720">
    <property type="entry name" value="NAD(P)-binding Rossmann-like Domain"/>
    <property type="match status" value="1"/>
</dbReference>
<evidence type="ECO:0000256" key="1">
    <source>
        <dbReference type="ARBA" id="ARBA00010928"/>
    </source>
</evidence>
<protein>
    <recommendedName>
        <fullName evidence="6">Gfo/Idh/MocA-like oxidoreductase N-terminal domain-containing protein</fullName>
    </recommendedName>
</protein>
<feature type="domain" description="GFO/IDH/MocA-like oxidoreductase" evidence="3">
    <location>
        <begin position="148"/>
        <end position="271"/>
    </location>
</feature>
<dbReference type="Gene3D" id="3.30.360.10">
    <property type="entry name" value="Dihydrodipicolinate Reductase, domain 2"/>
    <property type="match status" value="1"/>
</dbReference>
<sequence>MSVKAALIGTGIFSRDVYSKLFVEQCDKVTLRHVWSRSHASAEEFRERYAVNSTAHYGDTGLSTILHDPEVQLVVVVLPVQSALKVVQDALSAGKHVIEEKPIAGTVSEGITAIKQYRGLQGQLGPSPLWMLAENYRYEAVFEAACQIAPGVLGSIIKLDLVANMAMDKTNKYYGSAWRRDTQGCPGGMIMESSVHFVSALRMLAHACGLGEAREVSAQTAHVKEDLSDPDSVVGVVRFQHGSTPASVSITLAASQLDWSLKAVGTEGSLEVSRGGWNGSKAGYTLTWKRANDADPQVKTFPFSGVQNEFSSFITLVSQHHASGPSSVLGSHEEVRASPEEGVRDLALVEALLLSGAQGGSAVDVQHVA</sequence>
<evidence type="ECO:0000259" key="3">
    <source>
        <dbReference type="Pfam" id="PF22725"/>
    </source>
</evidence>
<evidence type="ECO:0000259" key="2">
    <source>
        <dbReference type="Pfam" id="PF01408"/>
    </source>
</evidence>
<dbReference type="PANTHER" id="PTHR42840">
    <property type="entry name" value="NAD(P)-BINDING ROSSMANN-FOLD SUPERFAMILY PROTEIN-RELATED"/>
    <property type="match status" value="1"/>
</dbReference>
<dbReference type="Proteomes" id="UP000232323">
    <property type="component" value="Unassembled WGS sequence"/>
</dbReference>
<gene>
    <name evidence="4" type="ORF">CEUSTIGMA_g7769.t1</name>
</gene>
<dbReference type="SUPFAM" id="SSF55347">
    <property type="entry name" value="Glyceraldehyde-3-phosphate dehydrogenase-like, C-terminal domain"/>
    <property type="match status" value="1"/>
</dbReference>
<dbReference type="GO" id="GO:0006740">
    <property type="term" value="P:NADPH regeneration"/>
    <property type="evidence" value="ECO:0007669"/>
    <property type="project" value="TreeGrafter"/>
</dbReference>
<keyword evidence="5" id="KW-1185">Reference proteome</keyword>
<name>A0A250XB69_9CHLO</name>
<evidence type="ECO:0000313" key="5">
    <source>
        <dbReference type="Proteomes" id="UP000232323"/>
    </source>
</evidence>
<dbReference type="GO" id="GO:0005737">
    <property type="term" value="C:cytoplasm"/>
    <property type="evidence" value="ECO:0007669"/>
    <property type="project" value="TreeGrafter"/>
</dbReference>
<dbReference type="InterPro" id="IPR036291">
    <property type="entry name" value="NAD(P)-bd_dom_sf"/>
</dbReference>
<dbReference type="STRING" id="1157962.A0A250XB69"/>
<accession>A0A250XB69</accession>
<comment type="caution">
    <text evidence="4">The sequence shown here is derived from an EMBL/GenBank/DDBJ whole genome shotgun (WGS) entry which is preliminary data.</text>
</comment>
<proteinExistence type="inferred from homology"/>
<dbReference type="SUPFAM" id="SSF51735">
    <property type="entry name" value="NAD(P)-binding Rossmann-fold domains"/>
    <property type="match status" value="1"/>
</dbReference>
<dbReference type="InterPro" id="IPR000683">
    <property type="entry name" value="Gfo/Idh/MocA-like_OxRdtase_N"/>
</dbReference>
<dbReference type="InterPro" id="IPR055170">
    <property type="entry name" value="GFO_IDH_MocA-like_dom"/>
</dbReference>
<dbReference type="Pfam" id="PF01408">
    <property type="entry name" value="GFO_IDH_MocA"/>
    <property type="match status" value="1"/>
</dbReference>
<evidence type="ECO:0008006" key="6">
    <source>
        <dbReference type="Google" id="ProtNLM"/>
    </source>
</evidence>
<feature type="domain" description="Gfo/Idh/MocA-like oxidoreductase N-terminal" evidence="2">
    <location>
        <begin position="4"/>
        <end position="115"/>
    </location>
</feature>
<dbReference type="GO" id="GO:0016491">
    <property type="term" value="F:oxidoreductase activity"/>
    <property type="evidence" value="ECO:0007669"/>
    <property type="project" value="TreeGrafter"/>
</dbReference>
<dbReference type="OrthoDB" id="64915at2759"/>
<organism evidence="4 5">
    <name type="scientific">Chlamydomonas eustigma</name>
    <dbReference type="NCBI Taxonomy" id="1157962"/>
    <lineage>
        <taxon>Eukaryota</taxon>
        <taxon>Viridiplantae</taxon>
        <taxon>Chlorophyta</taxon>
        <taxon>core chlorophytes</taxon>
        <taxon>Chlorophyceae</taxon>
        <taxon>CS clade</taxon>
        <taxon>Chlamydomonadales</taxon>
        <taxon>Chlamydomonadaceae</taxon>
        <taxon>Chlamydomonas</taxon>
    </lineage>
</organism>
<evidence type="ECO:0000313" key="4">
    <source>
        <dbReference type="EMBL" id="GAX80331.1"/>
    </source>
</evidence>
<dbReference type="AlphaFoldDB" id="A0A250XB69"/>
<dbReference type="GO" id="GO:0000166">
    <property type="term" value="F:nucleotide binding"/>
    <property type="evidence" value="ECO:0007669"/>
    <property type="project" value="InterPro"/>
</dbReference>
<comment type="similarity">
    <text evidence="1">Belongs to the Gfo/Idh/MocA family.</text>
</comment>
<dbReference type="EMBL" id="BEGY01000051">
    <property type="protein sequence ID" value="GAX80331.1"/>
    <property type="molecule type" value="Genomic_DNA"/>
</dbReference>